<comment type="pathway">
    <text evidence="3">Cell wall biogenesis; peptidoglycan recycling.</text>
</comment>
<feature type="domain" description="SIS" evidence="4">
    <location>
        <begin position="72"/>
        <end position="235"/>
    </location>
</feature>
<comment type="function">
    <text evidence="3">Specifically catalyzes the cleavage of the D-lactyl ether substituent of MurNAc 6-phosphate, producing GlcNAc 6-phosphate and D-lactate. Together with AnmK, is also required for the utilization of anhydro-N-acetylmuramic acid (anhMurNAc) either imported from the medium or derived from its own cell wall murein, and thus plays a role in cell wall recycling.</text>
</comment>
<evidence type="ECO:0000256" key="1">
    <source>
        <dbReference type="ARBA" id="ARBA00023239"/>
    </source>
</evidence>
<dbReference type="GO" id="GO:0016803">
    <property type="term" value="F:ether hydrolase activity"/>
    <property type="evidence" value="ECO:0007669"/>
    <property type="project" value="TreeGrafter"/>
</dbReference>
<evidence type="ECO:0000256" key="3">
    <source>
        <dbReference type="HAMAP-Rule" id="MF_00068"/>
    </source>
</evidence>
<keyword evidence="2 3" id="KW-0119">Carbohydrate metabolism</keyword>
<dbReference type="UniPathway" id="UPA00343"/>
<dbReference type="Pfam" id="PF20741">
    <property type="entry name" value="GKRP-like_C"/>
    <property type="match status" value="1"/>
</dbReference>
<dbReference type="PROSITE" id="PS51464">
    <property type="entry name" value="SIS"/>
    <property type="match status" value="1"/>
</dbReference>
<dbReference type="GO" id="GO:0097173">
    <property type="term" value="P:N-acetylmuramic acid catabolic process"/>
    <property type="evidence" value="ECO:0007669"/>
    <property type="project" value="UniProtKB-UniPathway"/>
</dbReference>
<dbReference type="EMBL" id="CP021330">
    <property type="protein sequence ID" value="AVX05708.1"/>
    <property type="molecule type" value="Genomic_DNA"/>
</dbReference>
<feature type="active site" description="Proton donor" evidence="3">
    <location>
        <position position="100"/>
    </location>
</feature>
<comment type="catalytic activity">
    <reaction evidence="3">
        <text>N-acetyl-D-muramate 6-phosphate + H2O = N-acetyl-D-glucosamine 6-phosphate + (R)-lactate</text>
        <dbReference type="Rhea" id="RHEA:26410"/>
        <dbReference type="ChEBI" id="CHEBI:15377"/>
        <dbReference type="ChEBI" id="CHEBI:16004"/>
        <dbReference type="ChEBI" id="CHEBI:57513"/>
        <dbReference type="ChEBI" id="CHEBI:58722"/>
        <dbReference type="EC" id="4.2.1.126"/>
    </reaction>
</comment>
<dbReference type="PANTHER" id="PTHR10088">
    <property type="entry name" value="GLUCOKINASE REGULATORY PROTEIN"/>
    <property type="match status" value="1"/>
</dbReference>
<comment type="similarity">
    <text evidence="3">Belongs to the GCKR-like family. MurNAc-6-P etherase subfamily.</text>
</comment>
<proteinExistence type="inferred from homology"/>
<name>A0A2R4MI43_9HYPH</name>
<evidence type="ECO:0000256" key="2">
    <source>
        <dbReference type="ARBA" id="ARBA00023277"/>
    </source>
</evidence>
<dbReference type="GO" id="GO:0097367">
    <property type="term" value="F:carbohydrate derivative binding"/>
    <property type="evidence" value="ECO:0007669"/>
    <property type="project" value="InterPro"/>
</dbReference>
<keyword evidence="6" id="KW-1185">Reference proteome</keyword>
<dbReference type="GO" id="GO:0097175">
    <property type="term" value="P:1,6-anhydro-N-acetyl-beta-muramic acid catabolic process"/>
    <property type="evidence" value="ECO:0007669"/>
    <property type="project" value="UniProtKB-UniRule"/>
</dbReference>
<dbReference type="NCBIfam" id="NF009222">
    <property type="entry name" value="PRK12570.1"/>
    <property type="match status" value="1"/>
</dbReference>
<dbReference type="PROSITE" id="PS01272">
    <property type="entry name" value="GCKR"/>
    <property type="match status" value="1"/>
</dbReference>
<dbReference type="PANTHER" id="PTHR10088:SF4">
    <property type="entry name" value="GLUCOKINASE REGULATORY PROTEIN"/>
    <property type="match status" value="1"/>
</dbReference>
<keyword evidence="1 3" id="KW-0456">Lyase</keyword>
<dbReference type="InterPro" id="IPR040190">
    <property type="entry name" value="MURQ/GCKR"/>
</dbReference>
<reference evidence="5 6" key="1">
    <citation type="submission" date="2017-05" db="EMBL/GenBank/DDBJ databases">
        <title>Genome Analysis of Maritalea myrionectae HL2708#5.</title>
        <authorList>
            <consortium name="Cotde Inc.-PKNU"/>
            <person name="Jang D."/>
            <person name="Oh H.-M."/>
        </authorList>
    </citation>
    <scope>NUCLEOTIDE SEQUENCE [LARGE SCALE GENOMIC DNA]</scope>
    <source>
        <strain evidence="5 6">HL2708#5</strain>
    </source>
</reference>
<dbReference type="NCBIfam" id="TIGR00274">
    <property type="entry name" value="N-acetylmuramic acid 6-phosphate etherase"/>
    <property type="match status" value="1"/>
</dbReference>
<dbReference type="AlphaFoldDB" id="A0A2R4MI43"/>
<comment type="pathway">
    <text evidence="3">Amino-sugar metabolism; N-acetylmuramate degradation.</text>
</comment>
<dbReference type="EC" id="4.2.1.126" evidence="3"/>
<gene>
    <name evidence="3" type="primary">murQ</name>
    <name evidence="5" type="ORF">MXMO3_03202</name>
</gene>
<dbReference type="Gene3D" id="3.40.50.10490">
    <property type="entry name" value="Glucose-6-phosphate isomerase like protein, domain 1"/>
    <property type="match status" value="1"/>
</dbReference>
<dbReference type="HAMAP" id="MF_00068">
    <property type="entry name" value="MurQ"/>
    <property type="match status" value="1"/>
</dbReference>
<dbReference type="SUPFAM" id="SSF53697">
    <property type="entry name" value="SIS domain"/>
    <property type="match status" value="1"/>
</dbReference>
<dbReference type="Pfam" id="PF22645">
    <property type="entry name" value="GKRP_SIS_N"/>
    <property type="match status" value="1"/>
</dbReference>
<dbReference type="GO" id="GO:0016835">
    <property type="term" value="F:carbon-oxygen lyase activity"/>
    <property type="evidence" value="ECO:0007669"/>
    <property type="project" value="UniProtKB-UniRule"/>
</dbReference>
<dbReference type="InterPro" id="IPR005488">
    <property type="entry name" value="Etherase_MurQ"/>
</dbReference>
<dbReference type="InterPro" id="IPR046348">
    <property type="entry name" value="SIS_dom_sf"/>
</dbReference>
<accession>A0A2R4MI43</accession>
<protein>
    <recommendedName>
        <fullName evidence="3">N-acetylmuramic acid 6-phosphate etherase</fullName>
        <shortName evidence="3">MurNAc-6-P etherase</shortName>
        <ecNumber evidence="3">4.2.1.126</ecNumber>
    </recommendedName>
    <alternativeName>
        <fullName evidence="3">N-acetylmuramic acid 6-phosphate hydrolase</fullName>
    </alternativeName>
    <alternativeName>
        <fullName evidence="3">N-acetylmuramic acid 6-phosphate lyase</fullName>
    </alternativeName>
</protein>
<dbReference type="GO" id="GO:0046348">
    <property type="term" value="P:amino sugar catabolic process"/>
    <property type="evidence" value="ECO:0007669"/>
    <property type="project" value="InterPro"/>
</dbReference>
<evidence type="ECO:0000313" key="5">
    <source>
        <dbReference type="EMBL" id="AVX05708.1"/>
    </source>
</evidence>
<dbReference type="UniPathway" id="UPA00544"/>
<evidence type="ECO:0000259" key="4">
    <source>
        <dbReference type="PROSITE" id="PS51464"/>
    </source>
</evidence>
<dbReference type="Gene3D" id="1.10.8.1080">
    <property type="match status" value="1"/>
</dbReference>
<dbReference type="NCBIfam" id="NF003915">
    <property type="entry name" value="PRK05441.1"/>
    <property type="match status" value="1"/>
</dbReference>
<comment type="miscellaneous">
    <text evidence="3">A lyase-type mechanism (elimination/hydration) is suggested for the cleavage of the lactyl ether bond of MurNAc 6-phosphate, with the formation of an alpha,beta-unsaturated aldehyde intermediate with (E)-stereochemistry, followed by the syn addition of water to give product.</text>
</comment>
<dbReference type="GO" id="GO:0009254">
    <property type="term" value="P:peptidoglycan turnover"/>
    <property type="evidence" value="ECO:0007669"/>
    <property type="project" value="UniProtKB-UniRule"/>
</dbReference>
<dbReference type="FunFam" id="3.40.50.10490:FF:000014">
    <property type="entry name" value="N-acetylmuramic acid 6-phosphate etherase"/>
    <property type="match status" value="1"/>
</dbReference>
<comment type="subunit">
    <text evidence="3">Homodimer.</text>
</comment>
<dbReference type="UniPathway" id="UPA00342"/>
<dbReference type="RefSeq" id="WP_117396510.1">
    <property type="nucleotide sequence ID" value="NZ_CP021330.1"/>
</dbReference>
<sequence length="316" mass="33041">MTADHNKTAEDNLLLLSSTLEGLASEGNNARSERLDQMSALDIAKVMNSEDQTVATAVEKVLEPIAAAIDAAHHALISGGRIIYVGAGTSGRLGVLDASEIPPTFSASPSLFHAIIAGGEAAIFEAQEGIEDDREQGALDLDAAKVGEHDLVIGLAVSGRTPYVLAALDEAKKRGAVTVGVSCNAGSALDQQADIAITPEVGPEILAGSTRLKSGTAQKMVLNMISTGAMVRYGKCYQNRMVDLNVTNEKLRARALNLVRELTEADKEVALRALVAANWDVKVAILICKTGLDAAAARAKIEQAGGHLRQALAKAK</sequence>
<feature type="active site" evidence="3">
    <location>
        <position position="131"/>
    </location>
</feature>
<dbReference type="InterPro" id="IPR001347">
    <property type="entry name" value="SIS_dom"/>
</dbReference>
<dbReference type="Proteomes" id="UP000258927">
    <property type="component" value="Chromosome"/>
</dbReference>
<dbReference type="STRING" id="1122213.GCA_000423365_00894"/>
<organism evidence="5 6">
    <name type="scientific">Maritalea myrionectae</name>
    <dbReference type="NCBI Taxonomy" id="454601"/>
    <lineage>
        <taxon>Bacteria</taxon>
        <taxon>Pseudomonadati</taxon>
        <taxon>Pseudomonadota</taxon>
        <taxon>Alphaproteobacteria</taxon>
        <taxon>Hyphomicrobiales</taxon>
        <taxon>Devosiaceae</taxon>
        <taxon>Maritalea</taxon>
    </lineage>
</organism>
<evidence type="ECO:0000313" key="6">
    <source>
        <dbReference type="Proteomes" id="UP000258927"/>
    </source>
</evidence>
<dbReference type="KEGG" id="mmyr:MXMO3_03202"/>
<dbReference type="CDD" id="cd05007">
    <property type="entry name" value="SIS_Etherase"/>
    <property type="match status" value="1"/>
</dbReference>
<dbReference type="InterPro" id="IPR005486">
    <property type="entry name" value="Glucokinase_regulatory_CS"/>
</dbReference>
<comment type="pathway">
    <text evidence="3">Amino-sugar metabolism; 1,6-anhydro-N-acetylmuramate degradation.</text>
</comment>